<evidence type="ECO:0000313" key="1">
    <source>
        <dbReference type="Proteomes" id="UP000887578"/>
    </source>
</evidence>
<protein>
    <submittedName>
        <fullName evidence="2">Uncharacterized protein</fullName>
    </submittedName>
</protein>
<dbReference type="WBParaSite" id="PDA_v2.g7900.t1">
    <property type="protein sequence ID" value="PDA_v2.g7900.t1"/>
    <property type="gene ID" value="PDA_v2.g7900"/>
</dbReference>
<organism evidence="1 2">
    <name type="scientific">Panagrolaimus davidi</name>
    <dbReference type="NCBI Taxonomy" id="227884"/>
    <lineage>
        <taxon>Eukaryota</taxon>
        <taxon>Metazoa</taxon>
        <taxon>Ecdysozoa</taxon>
        <taxon>Nematoda</taxon>
        <taxon>Chromadorea</taxon>
        <taxon>Rhabditida</taxon>
        <taxon>Tylenchina</taxon>
        <taxon>Panagrolaimomorpha</taxon>
        <taxon>Panagrolaimoidea</taxon>
        <taxon>Panagrolaimidae</taxon>
        <taxon>Panagrolaimus</taxon>
    </lineage>
</organism>
<keyword evidence="1" id="KW-1185">Reference proteome</keyword>
<reference evidence="2" key="1">
    <citation type="submission" date="2022-11" db="UniProtKB">
        <authorList>
            <consortium name="WormBaseParasite"/>
        </authorList>
    </citation>
    <scope>IDENTIFICATION</scope>
</reference>
<evidence type="ECO:0000313" key="2">
    <source>
        <dbReference type="WBParaSite" id="PDA_v2.g7900.t1"/>
    </source>
</evidence>
<sequence length="84" mass="9332">MFMVNKLNLAFLDIPHLVTVLEDDERIVEVLGFCVMDFGVVESGKVCNIGVGIVTPGICELHKSVLQQYNIAFIATFQIEVVTF</sequence>
<dbReference type="AlphaFoldDB" id="A0A914QV80"/>
<proteinExistence type="predicted"/>
<accession>A0A914QV80</accession>
<dbReference type="Proteomes" id="UP000887578">
    <property type="component" value="Unplaced"/>
</dbReference>
<name>A0A914QV80_9BILA</name>